<dbReference type="AlphaFoldDB" id="A0A8D8F2T5"/>
<accession>A0A8D8F2T5</accession>
<sequence length="137" mass="15917">MSAAQNQPRVLPCIATHHVLTLPRRHPIVAGKVFPRSPSSTPIFVNISCLRPWRGVFPQNNKFIAKIARAFFRFCFSFFFLQSLRKTRKHTRERRERCCRLQQFRSIGERGELTGTQCRVARVHCAGSLIEFYIPSQ</sequence>
<evidence type="ECO:0000313" key="1">
    <source>
        <dbReference type="EMBL" id="CAG6456296.1"/>
    </source>
</evidence>
<name>A0A8D8F2T5_CULPI</name>
<protein>
    <submittedName>
        <fullName evidence="1">(northern house mosquito) hypothetical protein</fullName>
    </submittedName>
</protein>
<proteinExistence type="predicted"/>
<organism evidence="1">
    <name type="scientific">Culex pipiens</name>
    <name type="common">House mosquito</name>
    <dbReference type="NCBI Taxonomy" id="7175"/>
    <lineage>
        <taxon>Eukaryota</taxon>
        <taxon>Metazoa</taxon>
        <taxon>Ecdysozoa</taxon>
        <taxon>Arthropoda</taxon>
        <taxon>Hexapoda</taxon>
        <taxon>Insecta</taxon>
        <taxon>Pterygota</taxon>
        <taxon>Neoptera</taxon>
        <taxon>Endopterygota</taxon>
        <taxon>Diptera</taxon>
        <taxon>Nematocera</taxon>
        <taxon>Culicoidea</taxon>
        <taxon>Culicidae</taxon>
        <taxon>Culicinae</taxon>
        <taxon>Culicini</taxon>
        <taxon>Culex</taxon>
        <taxon>Culex</taxon>
    </lineage>
</organism>
<dbReference type="EMBL" id="HBUE01030600">
    <property type="protein sequence ID" value="CAG6456296.1"/>
    <property type="molecule type" value="Transcribed_RNA"/>
</dbReference>
<reference evidence="1" key="1">
    <citation type="submission" date="2021-05" db="EMBL/GenBank/DDBJ databases">
        <authorList>
            <person name="Alioto T."/>
            <person name="Alioto T."/>
            <person name="Gomez Garrido J."/>
        </authorList>
    </citation>
    <scope>NUCLEOTIDE SEQUENCE</scope>
</reference>